<dbReference type="Proteomes" id="UP000027586">
    <property type="component" value="Unassembled WGS sequence"/>
</dbReference>
<name>A0A068REV7_9FUNG</name>
<comment type="caution">
    <text evidence="2">The sequence shown here is derived from an EMBL/GenBank/DDBJ whole genome shotgun (WGS) entry which is preliminary data.</text>
</comment>
<sequence>MDVECTLEHNTELISRAVSDLFSFNETQQKRILDHYYFHDASFESPLLVTSSAYNIRHILLLWKALNKIPPTITNLCFNGKTTCVVYLTQHLCPRVFPFVQLDLPVIVTLHFKETDIDSGLFKIRHHKESWTLEGLIQAVPLISFWYEHVVRVMMGKAISSTGEIIHSAVETAHLLSVRNCITTSNCNEVMISEKHRHKQQDYD</sequence>
<dbReference type="Pfam" id="PF24840">
    <property type="entry name" value="NTF2_SigF"/>
    <property type="match status" value="1"/>
</dbReference>
<evidence type="ECO:0000259" key="1">
    <source>
        <dbReference type="Pfam" id="PF24840"/>
    </source>
</evidence>
<accession>A0A068REV7</accession>
<proteinExistence type="predicted"/>
<dbReference type="AlphaFoldDB" id="A0A068REV7"/>
<dbReference type="EMBL" id="CBTN010000001">
    <property type="protein sequence ID" value="CDH48698.1"/>
    <property type="molecule type" value="Genomic_DNA"/>
</dbReference>
<organism evidence="2 3">
    <name type="scientific">Lichtheimia corymbifera JMRC:FSU:9682</name>
    <dbReference type="NCBI Taxonomy" id="1263082"/>
    <lineage>
        <taxon>Eukaryota</taxon>
        <taxon>Fungi</taxon>
        <taxon>Fungi incertae sedis</taxon>
        <taxon>Mucoromycota</taxon>
        <taxon>Mucoromycotina</taxon>
        <taxon>Mucoromycetes</taxon>
        <taxon>Mucorales</taxon>
        <taxon>Lichtheimiaceae</taxon>
        <taxon>Lichtheimia</taxon>
    </lineage>
</organism>
<reference evidence="2" key="1">
    <citation type="submission" date="2013-08" db="EMBL/GenBank/DDBJ databases">
        <title>Gene expansion shapes genome architecture in the human pathogen Lichtheimia corymbifera: an evolutionary genomics analysis in the ancient terrestrial Mucorales (Mucoromycotina).</title>
        <authorList>
            <person name="Schwartze V.U."/>
            <person name="Winter S."/>
            <person name="Shelest E."/>
            <person name="Marcet-Houben M."/>
            <person name="Horn F."/>
            <person name="Wehner S."/>
            <person name="Hoffmann K."/>
            <person name="Riege K."/>
            <person name="Sammeth M."/>
            <person name="Nowrousian M."/>
            <person name="Valiante V."/>
            <person name="Linde J."/>
            <person name="Jacobsen I.D."/>
            <person name="Marz M."/>
            <person name="Brakhage A.A."/>
            <person name="Gabaldon T."/>
            <person name="Bocker S."/>
            <person name="Voigt K."/>
        </authorList>
    </citation>
    <scope>NUCLEOTIDE SEQUENCE [LARGE SCALE GENOMIC DNA]</scope>
    <source>
        <strain evidence="2">FSU 9682</strain>
    </source>
</reference>
<protein>
    <recommendedName>
        <fullName evidence="1">SigF-like NTF2-like domain-containing protein</fullName>
    </recommendedName>
</protein>
<dbReference type="OrthoDB" id="5580651at2759"/>
<dbReference type="InterPro" id="IPR057514">
    <property type="entry name" value="NTF2_SigF"/>
</dbReference>
<feature type="domain" description="SigF-like NTF2-like" evidence="1">
    <location>
        <begin position="23"/>
        <end position="165"/>
    </location>
</feature>
<gene>
    <name evidence="2" type="ORF">LCOR_00470.1</name>
</gene>
<evidence type="ECO:0000313" key="2">
    <source>
        <dbReference type="EMBL" id="CDH48698.1"/>
    </source>
</evidence>
<evidence type="ECO:0000313" key="3">
    <source>
        <dbReference type="Proteomes" id="UP000027586"/>
    </source>
</evidence>
<dbReference type="VEuPathDB" id="FungiDB:LCOR_00470.1"/>
<keyword evidence="3" id="KW-1185">Reference proteome</keyword>